<evidence type="ECO:0000313" key="2">
    <source>
        <dbReference type="Proteomes" id="UP001057402"/>
    </source>
</evidence>
<dbReference type="EMBL" id="CM042885">
    <property type="protein sequence ID" value="KAI4367307.1"/>
    <property type="molecule type" value="Genomic_DNA"/>
</dbReference>
<comment type="caution">
    <text evidence="1">The sequence shown here is derived from an EMBL/GenBank/DDBJ whole genome shotgun (WGS) entry which is preliminary data.</text>
</comment>
<evidence type="ECO:0000313" key="1">
    <source>
        <dbReference type="EMBL" id="KAI4367307.1"/>
    </source>
</evidence>
<accession>A0ACB9QKG8</accession>
<protein>
    <submittedName>
        <fullName evidence="1">Uncharacterized protein</fullName>
    </submittedName>
</protein>
<proteinExistence type="predicted"/>
<gene>
    <name evidence="1" type="ORF">MLD38_023058</name>
</gene>
<reference evidence="2" key="1">
    <citation type="journal article" date="2023" name="Front. Plant Sci.">
        <title>Chromosomal-level genome assembly of Melastoma candidum provides insights into trichome evolution.</title>
        <authorList>
            <person name="Zhong Y."/>
            <person name="Wu W."/>
            <person name="Sun C."/>
            <person name="Zou P."/>
            <person name="Liu Y."/>
            <person name="Dai S."/>
            <person name="Zhou R."/>
        </authorList>
    </citation>
    <scope>NUCLEOTIDE SEQUENCE [LARGE SCALE GENOMIC DNA]</scope>
</reference>
<keyword evidence="2" id="KW-1185">Reference proteome</keyword>
<dbReference type="Proteomes" id="UP001057402">
    <property type="component" value="Chromosome 6"/>
</dbReference>
<sequence length="90" mass="10163">MSKRNLLMRLMQFPSTLAASYELGKEEEDEDEAFKAKVVDAYEREDNRYYTGSLTLPIPGMSQAFASRPNGTARGKTPELVVFRVILSDL</sequence>
<name>A0ACB9QKG8_9MYRT</name>
<organism evidence="1 2">
    <name type="scientific">Melastoma candidum</name>
    <dbReference type="NCBI Taxonomy" id="119954"/>
    <lineage>
        <taxon>Eukaryota</taxon>
        <taxon>Viridiplantae</taxon>
        <taxon>Streptophyta</taxon>
        <taxon>Embryophyta</taxon>
        <taxon>Tracheophyta</taxon>
        <taxon>Spermatophyta</taxon>
        <taxon>Magnoliopsida</taxon>
        <taxon>eudicotyledons</taxon>
        <taxon>Gunneridae</taxon>
        <taxon>Pentapetalae</taxon>
        <taxon>rosids</taxon>
        <taxon>malvids</taxon>
        <taxon>Myrtales</taxon>
        <taxon>Melastomataceae</taxon>
        <taxon>Melastomatoideae</taxon>
        <taxon>Melastomateae</taxon>
        <taxon>Melastoma</taxon>
    </lineage>
</organism>